<proteinExistence type="predicted"/>
<dbReference type="Proteomes" id="UP000244855">
    <property type="component" value="Unassembled WGS sequence"/>
</dbReference>
<evidence type="ECO:0000313" key="2">
    <source>
        <dbReference type="Proteomes" id="UP000244855"/>
    </source>
</evidence>
<accession>A0A2V1D5B8</accession>
<keyword evidence="2" id="KW-1185">Reference proteome</keyword>
<gene>
    <name evidence="1" type="ORF">DM02DRAFT_697207</name>
</gene>
<sequence>MREQTRQTLQKLFNMPHDQAKSIPTPYQFLLEFKKGNYAESLLHKLSPQLAVQWLANSAHAEDEDWDPMDDEDSEQMDDEDWEETEKLQVEDMLEAVPDEEMMQEEVQDEDPMEIYLHIPEIDRKSRMIQLLRDPPHKPTPHEMILSEKTPRRCWMNPSAIFRNIFPHKMLKSGKLRIVKNSVGMEFLGKMMGDLAL</sequence>
<name>A0A2V1D5B8_9PLEO</name>
<organism evidence="1 2">
    <name type="scientific">Periconia macrospinosa</name>
    <dbReference type="NCBI Taxonomy" id="97972"/>
    <lineage>
        <taxon>Eukaryota</taxon>
        <taxon>Fungi</taxon>
        <taxon>Dikarya</taxon>
        <taxon>Ascomycota</taxon>
        <taxon>Pezizomycotina</taxon>
        <taxon>Dothideomycetes</taxon>
        <taxon>Pleosporomycetidae</taxon>
        <taxon>Pleosporales</taxon>
        <taxon>Massarineae</taxon>
        <taxon>Periconiaceae</taxon>
        <taxon>Periconia</taxon>
    </lineage>
</organism>
<dbReference type="AlphaFoldDB" id="A0A2V1D5B8"/>
<reference evidence="1 2" key="1">
    <citation type="journal article" date="2018" name="Sci. Rep.">
        <title>Comparative genomics provides insights into the lifestyle and reveals functional heterogeneity of dark septate endophytic fungi.</title>
        <authorList>
            <person name="Knapp D.G."/>
            <person name="Nemeth J.B."/>
            <person name="Barry K."/>
            <person name="Hainaut M."/>
            <person name="Henrissat B."/>
            <person name="Johnson J."/>
            <person name="Kuo A."/>
            <person name="Lim J.H.P."/>
            <person name="Lipzen A."/>
            <person name="Nolan M."/>
            <person name="Ohm R.A."/>
            <person name="Tamas L."/>
            <person name="Grigoriev I.V."/>
            <person name="Spatafora J.W."/>
            <person name="Nagy L.G."/>
            <person name="Kovacs G.M."/>
        </authorList>
    </citation>
    <scope>NUCLEOTIDE SEQUENCE [LARGE SCALE GENOMIC DNA]</scope>
    <source>
        <strain evidence="1 2">DSE2036</strain>
    </source>
</reference>
<dbReference type="EMBL" id="KZ805607">
    <property type="protein sequence ID" value="PVH93195.1"/>
    <property type="molecule type" value="Genomic_DNA"/>
</dbReference>
<protein>
    <submittedName>
        <fullName evidence="1">Uncharacterized protein</fullName>
    </submittedName>
</protein>
<evidence type="ECO:0000313" key="1">
    <source>
        <dbReference type="EMBL" id="PVH93195.1"/>
    </source>
</evidence>